<dbReference type="InterPro" id="IPR000014">
    <property type="entry name" value="PAS"/>
</dbReference>
<evidence type="ECO:0000256" key="11">
    <source>
        <dbReference type="ARBA" id="ARBA00023125"/>
    </source>
</evidence>
<dbReference type="AlphaFoldDB" id="A0AAE0NN04"/>
<evidence type="ECO:0000259" key="15">
    <source>
        <dbReference type="PROSITE" id="PS50112"/>
    </source>
</evidence>
<feature type="domain" description="PAS" evidence="15">
    <location>
        <begin position="85"/>
        <end position="107"/>
    </location>
</feature>
<keyword evidence="13" id="KW-0804">Transcription</keyword>
<dbReference type="InterPro" id="IPR035965">
    <property type="entry name" value="PAS-like_dom_sf"/>
</dbReference>
<keyword evidence="14" id="KW-0675">Receptor</keyword>
<evidence type="ECO:0000256" key="4">
    <source>
        <dbReference type="ARBA" id="ARBA00022643"/>
    </source>
</evidence>
<evidence type="ECO:0000256" key="9">
    <source>
        <dbReference type="ARBA" id="ARBA00022991"/>
    </source>
</evidence>
<evidence type="ECO:0000256" key="1">
    <source>
        <dbReference type="ARBA" id="ARBA00022543"/>
    </source>
</evidence>
<evidence type="ECO:0000313" key="16">
    <source>
        <dbReference type="EMBL" id="KAK3384542.1"/>
    </source>
</evidence>
<keyword evidence="1" id="KW-0600">Photoreceptor protein</keyword>
<keyword evidence="7" id="KW-0863">Zinc-finger</keyword>
<sequence length="188" mass="21571">MDMNPWEEDAARYQVLAFWAYQDETSQGQAHDALIYPGLYSASSWDIMGILLQIYQRPNPQIQLGNLDASCPIIMCDLTQPDQPIVYASPAFLDMSGYTLPEVMGRNCRFLQAPGGKVRPRSTRKYVDKDIIRRMRKAVDRKTELQIEVVNFKKNGEQFLNLLSMIPVQVGSPDYNYCVGFQHDLRQD</sequence>
<dbReference type="PANTHER" id="PTHR47429:SF7">
    <property type="entry name" value="GATA-FACTOR"/>
    <property type="match status" value="1"/>
</dbReference>
<keyword evidence="9" id="KW-0157">Chromophore</keyword>
<keyword evidence="10" id="KW-0805">Transcription regulation</keyword>
<dbReference type="SUPFAM" id="SSF55785">
    <property type="entry name" value="PYP-like sensor domain (PAS domain)"/>
    <property type="match status" value="1"/>
</dbReference>
<name>A0AAE0NN04_9PEZI</name>
<dbReference type="GO" id="GO:0005634">
    <property type="term" value="C:nucleus"/>
    <property type="evidence" value="ECO:0007669"/>
    <property type="project" value="TreeGrafter"/>
</dbReference>
<dbReference type="FunFam" id="3.30.450.20:FF:000064">
    <property type="entry name" value="Vivid PAS protein VVD"/>
    <property type="match status" value="1"/>
</dbReference>
<proteinExistence type="predicted"/>
<dbReference type="GO" id="GO:0003677">
    <property type="term" value="F:DNA binding"/>
    <property type="evidence" value="ECO:0007669"/>
    <property type="project" value="UniProtKB-KW"/>
</dbReference>
<keyword evidence="4" id="KW-0288">FMN</keyword>
<gene>
    <name evidence="16" type="ORF">B0T24DRAFT_646427</name>
</gene>
<comment type="caution">
    <text evidence="16">The sequence shown here is derived from an EMBL/GenBank/DDBJ whole genome shotgun (WGS) entry which is preliminary data.</text>
</comment>
<evidence type="ECO:0000256" key="2">
    <source>
        <dbReference type="ARBA" id="ARBA00022606"/>
    </source>
</evidence>
<dbReference type="Pfam" id="PF13426">
    <property type="entry name" value="PAS_9"/>
    <property type="match status" value="1"/>
</dbReference>
<protein>
    <submittedName>
        <fullName evidence="16">PAS domain-containing protein</fullName>
    </submittedName>
</protein>
<keyword evidence="17" id="KW-1185">Reference proteome</keyword>
<accession>A0AAE0NN04</accession>
<reference evidence="16" key="2">
    <citation type="submission" date="2023-06" db="EMBL/GenBank/DDBJ databases">
        <authorList>
            <consortium name="Lawrence Berkeley National Laboratory"/>
            <person name="Haridas S."/>
            <person name="Hensen N."/>
            <person name="Bonometti L."/>
            <person name="Westerberg I."/>
            <person name="Brannstrom I.O."/>
            <person name="Guillou S."/>
            <person name="Cros-Aarteil S."/>
            <person name="Calhoun S."/>
            <person name="Kuo A."/>
            <person name="Mondo S."/>
            <person name="Pangilinan J."/>
            <person name="Riley R."/>
            <person name="Labutti K."/>
            <person name="Andreopoulos B."/>
            <person name="Lipzen A."/>
            <person name="Chen C."/>
            <person name="Yanf M."/>
            <person name="Daum C."/>
            <person name="Ng V."/>
            <person name="Clum A."/>
            <person name="Steindorff A."/>
            <person name="Ohm R."/>
            <person name="Martin F."/>
            <person name="Silar P."/>
            <person name="Natvig D."/>
            <person name="Lalanne C."/>
            <person name="Gautier V."/>
            <person name="Ament-Velasquez S.L."/>
            <person name="Kruys A."/>
            <person name="Hutchinson M.I."/>
            <person name="Powell A.J."/>
            <person name="Barry K."/>
            <person name="Miller A.N."/>
            <person name="Grigoriev I.V."/>
            <person name="Debuchy R."/>
            <person name="Gladieux P."/>
            <person name="Thoren M.H."/>
            <person name="Johannesson H."/>
        </authorList>
    </citation>
    <scope>NUCLEOTIDE SEQUENCE</scope>
    <source>
        <strain evidence="16">CBS 958.72</strain>
    </source>
</reference>
<keyword evidence="12" id="KW-0010">Activator</keyword>
<evidence type="ECO:0000256" key="5">
    <source>
        <dbReference type="ARBA" id="ARBA00022723"/>
    </source>
</evidence>
<keyword evidence="11" id="KW-0238">DNA-binding</keyword>
<evidence type="ECO:0000256" key="3">
    <source>
        <dbReference type="ARBA" id="ARBA00022630"/>
    </source>
</evidence>
<keyword evidence="2" id="KW-0716">Sensory transduction</keyword>
<keyword evidence="6" id="KW-0677">Repeat</keyword>
<evidence type="ECO:0000256" key="6">
    <source>
        <dbReference type="ARBA" id="ARBA00022737"/>
    </source>
</evidence>
<evidence type="ECO:0000313" key="17">
    <source>
        <dbReference type="Proteomes" id="UP001287356"/>
    </source>
</evidence>
<dbReference type="PROSITE" id="PS50112">
    <property type="entry name" value="PAS"/>
    <property type="match status" value="1"/>
</dbReference>
<dbReference type="Gene3D" id="3.30.450.20">
    <property type="entry name" value="PAS domain"/>
    <property type="match status" value="1"/>
</dbReference>
<evidence type="ECO:0000256" key="13">
    <source>
        <dbReference type="ARBA" id="ARBA00023163"/>
    </source>
</evidence>
<keyword evidence="8" id="KW-0862">Zinc</keyword>
<evidence type="ECO:0000256" key="12">
    <source>
        <dbReference type="ARBA" id="ARBA00023159"/>
    </source>
</evidence>
<dbReference type="GO" id="GO:0009881">
    <property type="term" value="F:photoreceptor activity"/>
    <property type="evidence" value="ECO:0007669"/>
    <property type="project" value="UniProtKB-KW"/>
</dbReference>
<dbReference type="Proteomes" id="UP001287356">
    <property type="component" value="Unassembled WGS sequence"/>
</dbReference>
<dbReference type="PANTHER" id="PTHR47429">
    <property type="entry name" value="PROTEIN TWIN LOV 1"/>
    <property type="match status" value="1"/>
</dbReference>
<dbReference type="EMBL" id="JAULSN010000001">
    <property type="protein sequence ID" value="KAK3384542.1"/>
    <property type="molecule type" value="Genomic_DNA"/>
</dbReference>
<dbReference type="CDD" id="cd00130">
    <property type="entry name" value="PAS"/>
    <property type="match status" value="1"/>
</dbReference>
<dbReference type="GO" id="GO:0008270">
    <property type="term" value="F:zinc ion binding"/>
    <property type="evidence" value="ECO:0007669"/>
    <property type="project" value="UniProtKB-KW"/>
</dbReference>
<evidence type="ECO:0000256" key="14">
    <source>
        <dbReference type="ARBA" id="ARBA00023170"/>
    </source>
</evidence>
<keyword evidence="3" id="KW-0285">Flavoprotein</keyword>
<reference evidence="16" key="1">
    <citation type="journal article" date="2023" name="Mol. Phylogenet. Evol.">
        <title>Genome-scale phylogeny and comparative genomics of the fungal order Sordariales.</title>
        <authorList>
            <person name="Hensen N."/>
            <person name="Bonometti L."/>
            <person name="Westerberg I."/>
            <person name="Brannstrom I.O."/>
            <person name="Guillou S."/>
            <person name="Cros-Aarteil S."/>
            <person name="Calhoun S."/>
            <person name="Haridas S."/>
            <person name="Kuo A."/>
            <person name="Mondo S."/>
            <person name="Pangilinan J."/>
            <person name="Riley R."/>
            <person name="LaButti K."/>
            <person name="Andreopoulos B."/>
            <person name="Lipzen A."/>
            <person name="Chen C."/>
            <person name="Yan M."/>
            <person name="Daum C."/>
            <person name="Ng V."/>
            <person name="Clum A."/>
            <person name="Steindorff A."/>
            <person name="Ohm R.A."/>
            <person name="Martin F."/>
            <person name="Silar P."/>
            <person name="Natvig D.O."/>
            <person name="Lalanne C."/>
            <person name="Gautier V."/>
            <person name="Ament-Velasquez S.L."/>
            <person name="Kruys A."/>
            <person name="Hutchinson M.I."/>
            <person name="Powell A.J."/>
            <person name="Barry K."/>
            <person name="Miller A.N."/>
            <person name="Grigoriev I.V."/>
            <person name="Debuchy R."/>
            <person name="Gladieux P."/>
            <person name="Hiltunen Thoren M."/>
            <person name="Johannesson H."/>
        </authorList>
    </citation>
    <scope>NUCLEOTIDE SEQUENCE</scope>
    <source>
        <strain evidence="16">CBS 958.72</strain>
    </source>
</reference>
<evidence type="ECO:0000256" key="7">
    <source>
        <dbReference type="ARBA" id="ARBA00022771"/>
    </source>
</evidence>
<keyword evidence="5" id="KW-0479">Metal-binding</keyword>
<evidence type="ECO:0000256" key="8">
    <source>
        <dbReference type="ARBA" id="ARBA00022833"/>
    </source>
</evidence>
<organism evidence="16 17">
    <name type="scientific">Lasiosphaeria ovina</name>
    <dbReference type="NCBI Taxonomy" id="92902"/>
    <lineage>
        <taxon>Eukaryota</taxon>
        <taxon>Fungi</taxon>
        <taxon>Dikarya</taxon>
        <taxon>Ascomycota</taxon>
        <taxon>Pezizomycotina</taxon>
        <taxon>Sordariomycetes</taxon>
        <taxon>Sordariomycetidae</taxon>
        <taxon>Sordariales</taxon>
        <taxon>Lasiosphaeriaceae</taxon>
        <taxon>Lasiosphaeria</taxon>
    </lineage>
</organism>
<evidence type="ECO:0000256" key="10">
    <source>
        <dbReference type="ARBA" id="ARBA00023015"/>
    </source>
</evidence>